<dbReference type="EMBL" id="FR718681">
    <property type="protein sequence ID" value="CBX72074.1"/>
    <property type="molecule type" value="Genomic_DNA"/>
</dbReference>
<organism evidence="1">
    <name type="scientific">Yersinia enterocolitica W22703</name>
    <dbReference type="NCBI Taxonomy" id="913028"/>
    <lineage>
        <taxon>Bacteria</taxon>
        <taxon>Pseudomonadati</taxon>
        <taxon>Pseudomonadota</taxon>
        <taxon>Gammaproteobacteria</taxon>
        <taxon>Enterobacterales</taxon>
        <taxon>Yersiniaceae</taxon>
        <taxon>Yersinia</taxon>
    </lineage>
</organism>
<name>F4N1W3_YEREN</name>
<reference evidence="1" key="1">
    <citation type="journal article" date="2011" name="BMC Genomics">
        <title>Shotgun sequencing of Yersinia enterocolitica strain W22703 (biotype 2, serotype O:9): genomic evidence for oscillation between invertebrates and mammals.</title>
        <authorList>
            <person name="Fuchs T.M."/>
            <person name="Brandt K."/>
            <person name="Starke M."/>
            <person name="Rattei T."/>
        </authorList>
    </citation>
    <scope>NUCLEOTIDE SEQUENCE</scope>
</reference>
<sequence length="47" mass="5566">MLSLLRFSLPDPQPLADFLLLKHRFNLMNKKSETETIQLNMNEIHNL</sequence>
<protein>
    <submittedName>
        <fullName evidence="1">Uncharacterized protein</fullName>
    </submittedName>
</protein>
<accession>F4N1W3</accession>
<gene>
    <name evidence="1" type="ORF">YEW_IZ39360</name>
</gene>
<proteinExistence type="predicted"/>
<dbReference type="AlphaFoldDB" id="F4N1W3"/>
<evidence type="ECO:0000313" key="1">
    <source>
        <dbReference type="EMBL" id="CBX72074.1"/>
    </source>
</evidence>